<dbReference type="InterPro" id="IPR004635">
    <property type="entry name" value="Pept_S49_SppA"/>
</dbReference>
<evidence type="ECO:0000313" key="21">
    <source>
        <dbReference type="EMBL" id="EBY7485691.1"/>
    </source>
</evidence>
<dbReference type="InterPro" id="IPR033854">
    <property type="entry name" value="S49_SppA_1"/>
</dbReference>
<protein>
    <recommendedName>
        <fullName evidence="13">Protease 4</fullName>
    </recommendedName>
    <alternativeName>
        <fullName evidence="15">Endopeptidase IV</fullName>
    </alternativeName>
    <alternativeName>
        <fullName evidence="16">Protease IV</fullName>
    </alternativeName>
    <alternativeName>
        <fullName evidence="14">Signal peptide peptidase</fullName>
    </alternativeName>
</protein>
<feature type="active site" description="Proton donor/acceptor" evidence="17">
    <location>
        <position position="209"/>
    </location>
</feature>
<evidence type="ECO:0000256" key="17">
    <source>
        <dbReference type="PIRSR" id="PIRSR001217-1"/>
    </source>
</evidence>
<keyword evidence="11 18" id="KW-0472">Membrane</keyword>
<dbReference type="RefSeq" id="WP_023214490.1">
    <property type="nucleotide sequence ID" value="NZ_JAMBWK010000002.1"/>
</dbReference>
<evidence type="ECO:0000256" key="4">
    <source>
        <dbReference type="ARBA" id="ARBA00022475"/>
    </source>
</evidence>
<evidence type="ECO:0000256" key="5">
    <source>
        <dbReference type="ARBA" id="ARBA00022519"/>
    </source>
</evidence>
<evidence type="ECO:0000256" key="14">
    <source>
        <dbReference type="ARBA" id="ARBA00081814"/>
    </source>
</evidence>
<keyword evidence="7 18" id="KW-0812">Transmembrane</keyword>
<comment type="subcellular location">
    <subcellularLocation>
        <location evidence="1">Cell inner membrane</location>
        <topology evidence="1">Single-pass membrane protein</topology>
    </subcellularLocation>
</comment>
<dbReference type="PIRSF" id="PIRSF001217">
    <property type="entry name" value="Protease_4_SppA"/>
    <property type="match status" value="1"/>
</dbReference>
<dbReference type="InterPro" id="IPR002142">
    <property type="entry name" value="Peptidase_S49"/>
</dbReference>
<dbReference type="InterPro" id="IPR029045">
    <property type="entry name" value="ClpP/crotonase-like_dom_sf"/>
</dbReference>
<keyword evidence="9" id="KW-0720">Serine protease</keyword>
<dbReference type="InterPro" id="IPR004634">
    <property type="entry name" value="Pept_S49_pIV"/>
</dbReference>
<comment type="function">
    <text evidence="12">Digests cleaved signal peptides in vitro, its in vivo function is unknown. This activity is necessary to maintain proper secretion of mature proteins across the membrane.</text>
</comment>
<dbReference type="SUPFAM" id="SSF52096">
    <property type="entry name" value="ClpP/crotonase"/>
    <property type="match status" value="2"/>
</dbReference>
<dbReference type="Gene3D" id="3.90.226.10">
    <property type="entry name" value="2-enoyl-CoA Hydratase, Chain A, domain 1"/>
    <property type="match status" value="3"/>
</dbReference>
<feature type="transmembrane region" description="Helical" evidence="18">
    <location>
        <begin position="21"/>
        <end position="43"/>
    </location>
</feature>
<evidence type="ECO:0000256" key="2">
    <source>
        <dbReference type="ARBA" id="ARBA00008683"/>
    </source>
</evidence>
<keyword evidence="8" id="KW-0378">Hydrolase</keyword>
<accession>A0A4S3DJ21</accession>
<gene>
    <name evidence="22" type="primary">sppA</name>
    <name evidence="22" type="ORF">CUW36_04515</name>
    <name evidence="21" type="ORF">D6J52_00995</name>
    <name evidence="20" type="ORF">DVG35_02610</name>
</gene>
<dbReference type="Gene3D" id="6.20.330.10">
    <property type="match status" value="1"/>
</dbReference>
<keyword evidence="6" id="KW-0645">Protease</keyword>
<evidence type="ECO:0000256" key="6">
    <source>
        <dbReference type="ARBA" id="ARBA00022670"/>
    </source>
</evidence>
<evidence type="ECO:0000256" key="11">
    <source>
        <dbReference type="ARBA" id="ARBA00023136"/>
    </source>
</evidence>
<feature type="active site" description="Nucleophile" evidence="17">
    <location>
        <position position="409"/>
    </location>
</feature>
<dbReference type="EMBL" id="AAHOXZ010000001">
    <property type="protein sequence ID" value="EBY7485691.1"/>
    <property type="molecule type" value="Genomic_DNA"/>
</dbReference>
<keyword evidence="10 18" id="KW-1133">Transmembrane helix</keyword>
<dbReference type="NCBIfam" id="TIGR00706">
    <property type="entry name" value="SppA_dom"/>
    <property type="match status" value="1"/>
</dbReference>
<evidence type="ECO:0000256" key="7">
    <source>
        <dbReference type="ARBA" id="ARBA00022692"/>
    </source>
</evidence>
<dbReference type="GO" id="GO:0008236">
    <property type="term" value="F:serine-type peptidase activity"/>
    <property type="evidence" value="ECO:0007669"/>
    <property type="project" value="UniProtKB-KW"/>
</dbReference>
<evidence type="ECO:0000256" key="3">
    <source>
        <dbReference type="ARBA" id="ARBA00011881"/>
    </source>
</evidence>
<evidence type="ECO:0000313" key="20">
    <source>
        <dbReference type="EMBL" id="EBY3053751.1"/>
    </source>
</evidence>
<evidence type="ECO:0000256" key="16">
    <source>
        <dbReference type="ARBA" id="ARBA00083898"/>
    </source>
</evidence>
<feature type="domain" description="Peptidase S49" evidence="19">
    <location>
        <begin position="392"/>
        <end position="543"/>
    </location>
</feature>
<dbReference type="PANTHER" id="PTHR33209">
    <property type="entry name" value="PROTEASE 4"/>
    <property type="match status" value="1"/>
</dbReference>
<dbReference type="PANTHER" id="PTHR33209:SF1">
    <property type="entry name" value="PEPTIDASE S49 DOMAIN-CONTAINING PROTEIN"/>
    <property type="match status" value="1"/>
</dbReference>
<dbReference type="CDD" id="cd07019">
    <property type="entry name" value="S49_SppA_1"/>
    <property type="match status" value="1"/>
</dbReference>
<dbReference type="AlphaFoldDB" id="A0A4S3DJ21"/>
<evidence type="ECO:0000259" key="19">
    <source>
        <dbReference type="Pfam" id="PF01343"/>
    </source>
</evidence>
<evidence type="ECO:0000256" key="1">
    <source>
        <dbReference type="ARBA" id="ARBA00004377"/>
    </source>
</evidence>
<feature type="domain" description="Peptidase S49" evidence="19">
    <location>
        <begin position="141"/>
        <end position="294"/>
    </location>
</feature>
<evidence type="ECO:0000313" key="22">
    <source>
        <dbReference type="EMBL" id="ECV4101524.1"/>
    </source>
</evidence>
<dbReference type="GO" id="GO:0005886">
    <property type="term" value="C:plasma membrane"/>
    <property type="evidence" value="ECO:0007669"/>
    <property type="project" value="UniProtKB-SubCell"/>
</dbReference>
<dbReference type="CDD" id="cd07018">
    <property type="entry name" value="S49_SppA_67K_type"/>
    <property type="match status" value="1"/>
</dbReference>
<dbReference type="Pfam" id="PF01343">
    <property type="entry name" value="Peptidase_S49"/>
    <property type="match status" value="2"/>
</dbReference>
<evidence type="ECO:0000256" key="8">
    <source>
        <dbReference type="ARBA" id="ARBA00022801"/>
    </source>
</evidence>
<comment type="caution">
    <text evidence="22">The sequence shown here is derived from an EMBL/GenBank/DDBJ whole genome shotgun (WGS) entry which is preliminary data.</text>
</comment>
<dbReference type="NCBIfam" id="NF008195">
    <property type="entry name" value="PRK10949.1"/>
    <property type="match status" value="1"/>
</dbReference>
<reference evidence="20" key="2">
    <citation type="submission" date="2018-07" db="EMBL/GenBank/DDBJ databases">
        <authorList>
            <person name="Ashton P.M."/>
            <person name="Dallman T."/>
            <person name="Nair S."/>
            <person name="De Pinna E."/>
            <person name="Peters T."/>
            <person name="Grant K."/>
        </authorList>
    </citation>
    <scope>NUCLEOTIDE SEQUENCE</scope>
    <source>
        <strain evidence="20">410851</strain>
        <strain evidence="21">568410</strain>
    </source>
</reference>
<dbReference type="FunFam" id="3.90.226.10:FF:000033">
    <property type="entry name" value="Protease 4"/>
    <property type="match status" value="1"/>
</dbReference>
<keyword evidence="4" id="KW-1003">Cell membrane</keyword>
<organism evidence="22">
    <name type="scientific">Salmonella oranienberg</name>
    <dbReference type="NCBI Taxonomy" id="28147"/>
    <lineage>
        <taxon>Bacteria</taxon>
        <taxon>Pseudomonadati</taxon>
        <taxon>Pseudomonadota</taxon>
        <taxon>Gammaproteobacteria</taxon>
        <taxon>Enterobacterales</taxon>
        <taxon>Enterobacteriaceae</taxon>
        <taxon>Salmonella</taxon>
    </lineage>
</organism>
<name>A0A4S3DJ21_SALON</name>
<evidence type="ECO:0000256" key="12">
    <source>
        <dbReference type="ARBA" id="ARBA00054341"/>
    </source>
</evidence>
<sequence>MRTLWRFIAGFFKWTWRVLNFVREMVLNLFFIFLVLVGVGIWMQIGNGSNSEQTARGALLLDISGVIVDKPSTNHRLGALGRQLFGASSDRLQENSLFDIVNAIRQAKDDRNITGIVLDLKNFTGADQPSMRYIGKALREFRDSGKPIFAVGENYSQGQYYLASFANKIWLSPQGQVDLHGFATNGLYYKTLLDKLKVSTHVFRVGTYKSAVEPFIRDDMSPAAREADNRWIGELWQNYLHTVSANRQISPQQLFPGAQAIIDGLTSVGGDTAKYALDHKLVDALASSADVEKALTKQFGWSKTENNYRAISYYDYSLKTPADTGGTIAVIFANGAIMDGEETPGNVGGDTTASQIRDARLDPKVKAIVLRVNSPGGSVNASEVIRAELAAARAAGKPVVVSMGGMAASGGYWISTPANYIVASPSTLTGSIGIFGVINTVENSLSSIGVHSDGVSTSPLADISMTKALSPEVQLMMQLSIEYGYKRFITLVADARKRTPEQIDKIAQGHVWTGEDAKANGLVDSLGDFDDAVAKAAELAKLKQWHLDYYQDEPTVLDMVMDSMTGSVRAMLPEAIQAMLPAPLVSAANTVKAEGDKLAAFNDPQNRYAFCLTCANVR</sequence>
<comment type="similarity">
    <text evidence="2">Belongs to the peptidase S49 family.</text>
</comment>
<evidence type="ECO:0000256" key="9">
    <source>
        <dbReference type="ARBA" id="ARBA00022825"/>
    </source>
</evidence>
<dbReference type="EMBL" id="AAHNSR010000002">
    <property type="protein sequence ID" value="EBY3053751.1"/>
    <property type="molecule type" value="Genomic_DNA"/>
</dbReference>
<comment type="subunit">
    <text evidence="3">Homotetramer.</text>
</comment>
<evidence type="ECO:0000256" key="13">
    <source>
        <dbReference type="ARBA" id="ARBA00072914"/>
    </source>
</evidence>
<dbReference type="EMBL" id="AAKTIX010000001">
    <property type="protein sequence ID" value="ECV4101524.1"/>
    <property type="molecule type" value="Genomic_DNA"/>
</dbReference>
<evidence type="ECO:0000256" key="18">
    <source>
        <dbReference type="SAM" id="Phobius"/>
    </source>
</evidence>
<reference evidence="22" key="1">
    <citation type="submission" date="2018-07" db="EMBL/GenBank/DDBJ databases">
        <authorList>
            <consortium name="PulseNet: The National Subtyping Network for Foodborne Disease Surveillance"/>
            <person name="Tarr C.L."/>
            <person name="Trees E."/>
            <person name="Katz L.S."/>
            <person name="Carleton-Romer H.A."/>
            <person name="Stroika S."/>
            <person name="Kucerova Z."/>
            <person name="Roache K.F."/>
            <person name="Sabol A.L."/>
            <person name="Besser J."/>
            <person name="Gerner-Smidt P."/>
        </authorList>
    </citation>
    <scope>NUCLEOTIDE SEQUENCE</scope>
    <source>
        <strain evidence="22">PNUSAS027925</strain>
    </source>
</reference>
<keyword evidence="5" id="KW-0997">Cell inner membrane</keyword>
<dbReference type="GO" id="GO:0006465">
    <property type="term" value="P:signal peptide processing"/>
    <property type="evidence" value="ECO:0007669"/>
    <property type="project" value="InterPro"/>
</dbReference>
<evidence type="ECO:0000256" key="10">
    <source>
        <dbReference type="ARBA" id="ARBA00022989"/>
    </source>
</evidence>
<dbReference type="FunFam" id="3.90.226.10:FF:000051">
    <property type="entry name" value="Protease 4"/>
    <property type="match status" value="1"/>
</dbReference>
<dbReference type="InterPro" id="IPR047217">
    <property type="entry name" value="S49_SppA_67K_type_N"/>
</dbReference>
<evidence type="ECO:0000256" key="15">
    <source>
        <dbReference type="ARBA" id="ARBA00081929"/>
    </source>
</evidence>
<dbReference type="NCBIfam" id="TIGR00705">
    <property type="entry name" value="SppA_67K"/>
    <property type="match status" value="1"/>
</dbReference>
<proteinExistence type="inferred from homology"/>